<dbReference type="InterPro" id="IPR003033">
    <property type="entry name" value="SCP2_sterol-bd_dom"/>
</dbReference>
<gene>
    <name evidence="1" type="primary">ubiT</name>
    <name evidence="3" type="ORF">GCM10007414_08700</name>
</gene>
<dbReference type="PANTHER" id="PTHR10094:SF25">
    <property type="entry name" value="SCP2 STEROL-BINDING DOMAIN-CONTAINING PROTEIN 1"/>
    <property type="match status" value="1"/>
</dbReference>
<dbReference type="Pfam" id="PF02036">
    <property type="entry name" value="SCP2"/>
    <property type="match status" value="1"/>
</dbReference>
<reference evidence="4" key="1">
    <citation type="journal article" date="2019" name="Int. J. Syst. Evol. Microbiol.">
        <title>The Global Catalogue of Microorganisms (GCM) 10K type strain sequencing project: providing services to taxonomists for standard genome sequencing and annotation.</title>
        <authorList>
            <consortium name="The Broad Institute Genomics Platform"/>
            <consortium name="The Broad Institute Genome Sequencing Center for Infectious Disease"/>
            <person name="Wu L."/>
            <person name="Ma J."/>
        </authorList>
    </citation>
    <scope>NUCLEOTIDE SEQUENCE [LARGE SCALE GENOMIC DNA]</scope>
    <source>
        <strain evidence="4">CGMCC 1.10131</strain>
    </source>
</reference>
<evidence type="ECO:0000256" key="1">
    <source>
        <dbReference type="HAMAP-Rule" id="MF_02231"/>
    </source>
</evidence>
<comment type="function">
    <text evidence="1">Required for O(2)-independent ubiquinone (coenzyme Q) biosynthesis. Likely functions as an accessory factor.</text>
</comment>
<comment type="similarity">
    <text evidence="1">Belongs to the UbiT family.</text>
</comment>
<dbReference type="Gene3D" id="3.30.1050.10">
    <property type="entry name" value="SCP2 sterol-binding domain"/>
    <property type="match status" value="1"/>
</dbReference>
<evidence type="ECO:0000259" key="2">
    <source>
        <dbReference type="Pfam" id="PF02036"/>
    </source>
</evidence>
<dbReference type="Proteomes" id="UP000651977">
    <property type="component" value="Unassembled WGS sequence"/>
</dbReference>
<dbReference type="RefSeq" id="WP_055732268.1">
    <property type="nucleotide sequence ID" value="NZ_BMDY01000004.1"/>
</dbReference>
<feature type="domain" description="SCP2" evidence="2">
    <location>
        <begin position="38"/>
        <end position="134"/>
    </location>
</feature>
<dbReference type="EMBL" id="BMDY01000004">
    <property type="protein sequence ID" value="GGA98002.1"/>
    <property type="molecule type" value="Genomic_DNA"/>
</dbReference>
<evidence type="ECO:0000313" key="3">
    <source>
        <dbReference type="EMBL" id="GGA98002.1"/>
    </source>
</evidence>
<proteinExistence type="inferred from homology"/>
<dbReference type="PANTHER" id="PTHR10094">
    <property type="entry name" value="STEROL CARRIER PROTEIN 2 SCP-2 FAMILY PROTEIN"/>
    <property type="match status" value="1"/>
</dbReference>
<evidence type="ECO:0000313" key="4">
    <source>
        <dbReference type="Proteomes" id="UP000651977"/>
    </source>
</evidence>
<name>A0ABQ1HY56_9ALTE</name>
<dbReference type="SUPFAM" id="SSF55718">
    <property type="entry name" value="SCP-like"/>
    <property type="match status" value="1"/>
</dbReference>
<dbReference type="HAMAP" id="MF_02231">
    <property type="entry name" value="UbiT"/>
    <property type="match status" value="1"/>
</dbReference>
<sequence>MLTRFKQSLVKEMPRLLSIPAKFCPFPIQGMALEKALALSFAEAIEDGDLDFLTQRWLKLSVSDLGASWYISYNDEKLSVHASAPQVDVSFSGKLNDFVLMMGRQEDPDTLFFQRRLQIEGDTELGLELKNLLDNLDIDELPKLVSEALKRSAAMVSLYHAA</sequence>
<dbReference type="InterPro" id="IPR036527">
    <property type="entry name" value="SCP2_sterol-bd_dom_sf"/>
</dbReference>
<protein>
    <recommendedName>
        <fullName evidence="1">Ubiquinone biosynthesis accessory factor UbiT</fullName>
    </recommendedName>
</protein>
<comment type="pathway">
    <text evidence="1">Cofactor biosynthesis; ubiquinone biosynthesis.</text>
</comment>
<comment type="caution">
    <text evidence="3">The sequence shown here is derived from an EMBL/GenBank/DDBJ whole genome shotgun (WGS) entry which is preliminary data.</text>
</comment>
<organism evidence="3 4">
    <name type="scientific">Agarivorans gilvus</name>
    <dbReference type="NCBI Taxonomy" id="680279"/>
    <lineage>
        <taxon>Bacteria</taxon>
        <taxon>Pseudomonadati</taxon>
        <taxon>Pseudomonadota</taxon>
        <taxon>Gammaproteobacteria</taxon>
        <taxon>Alteromonadales</taxon>
        <taxon>Alteromonadaceae</taxon>
        <taxon>Agarivorans</taxon>
    </lineage>
</organism>
<dbReference type="PIRSF" id="PIRSF025550">
    <property type="entry name" value="UCP025550_lpd_carrier"/>
    <property type="match status" value="1"/>
</dbReference>
<accession>A0ABQ1HY56</accession>
<keyword evidence="4" id="KW-1185">Reference proteome</keyword>
<keyword evidence="1" id="KW-0831">Ubiquinone biosynthesis</keyword>
<dbReference type="InterPro" id="IPR016830">
    <property type="entry name" value="UbiT"/>
</dbReference>